<dbReference type="GO" id="GO:0022857">
    <property type="term" value="F:transmembrane transporter activity"/>
    <property type="evidence" value="ECO:0007669"/>
    <property type="project" value="TreeGrafter"/>
</dbReference>
<evidence type="ECO:0000313" key="7">
    <source>
        <dbReference type="EMBL" id="TCU11241.1"/>
    </source>
</evidence>
<dbReference type="AlphaFoldDB" id="A0A4R3PUX3"/>
<comment type="caution">
    <text evidence="7">The sequence shown here is derived from an EMBL/GenBank/DDBJ whole genome shotgun (WGS) entry which is preliminary data.</text>
</comment>
<feature type="transmembrane region" description="Helical" evidence="6">
    <location>
        <begin position="60"/>
        <end position="79"/>
    </location>
</feature>
<dbReference type="EMBL" id="SMBH01000018">
    <property type="protein sequence ID" value="TCU11241.1"/>
    <property type="molecule type" value="Genomic_DNA"/>
</dbReference>
<keyword evidence="3 6" id="KW-0812">Transmembrane</keyword>
<evidence type="ECO:0000256" key="1">
    <source>
        <dbReference type="ARBA" id="ARBA00004651"/>
    </source>
</evidence>
<dbReference type="InterPro" id="IPR036259">
    <property type="entry name" value="MFS_trans_sf"/>
</dbReference>
<feature type="transmembrane region" description="Helical" evidence="6">
    <location>
        <begin position="85"/>
        <end position="102"/>
    </location>
</feature>
<reference evidence="7 8" key="1">
    <citation type="submission" date="2019-03" db="EMBL/GenBank/DDBJ databases">
        <title>Genomic Encyclopedia of Type Strains, Phase IV (KMG-V): Genome sequencing to study the core and pangenomes of soil and plant-associated prokaryotes.</title>
        <authorList>
            <person name="Whitman W."/>
        </authorList>
    </citation>
    <scope>NUCLEOTIDE SEQUENCE [LARGE SCALE GENOMIC DNA]</scope>
    <source>
        <strain evidence="7 8">Hc14</strain>
    </source>
</reference>
<evidence type="ECO:0008006" key="9">
    <source>
        <dbReference type="Google" id="ProtNLM"/>
    </source>
</evidence>
<comment type="subcellular location">
    <subcellularLocation>
        <location evidence="1">Cell membrane</location>
        <topology evidence="1">Multi-pass membrane protein</topology>
    </subcellularLocation>
</comment>
<evidence type="ECO:0000256" key="3">
    <source>
        <dbReference type="ARBA" id="ARBA00022692"/>
    </source>
</evidence>
<proteinExistence type="predicted"/>
<dbReference type="Proteomes" id="UP000294576">
    <property type="component" value="Unassembled WGS sequence"/>
</dbReference>
<sequence length="108" mass="11335">MSLQAISEGYKDEGPVAAWSGVLALSLTAFALISSEFMPISLLTSIAAELQISEGQAGQAISISGAFAVLTSLFISSATRALDRKVLLLVLTGLMIVSGTVLRRTSWF</sequence>
<dbReference type="GO" id="GO:0005886">
    <property type="term" value="C:plasma membrane"/>
    <property type="evidence" value="ECO:0007669"/>
    <property type="project" value="UniProtKB-SubCell"/>
</dbReference>
<name>A0A4R3PUX3_RHISU</name>
<evidence type="ECO:0000256" key="2">
    <source>
        <dbReference type="ARBA" id="ARBA00022475"/>
    </source>
</evidence>
<feature type="transmembrane region" description="Helical" evidence="6">
    <location>
        <begin position="20"/>
        <end position="48"/>
    </location>
</feature>
<dbReference type="PANTHER" id="PTHR43124:SF5">
    <property type="entry name" value="PURINE RIBONUCLEOSIDE EFFLUX PUMP NEPI"/>
    <property type="match status" value="1"/>
</dbReference>
<evidence type="ECO:0000256" key="6">
    <source>
        <dbReference type="SAM" id="Phobius"/>
    </source>
</evidence>
<organism evidence="7 8">
    <name type="scientific">Rhizobium sullae</name>
    <name type="common">Rhizobium hedysari</name>
    <dbReference type="NCBI Taxonomy" id="50338"/>
    <lineage>
        <taxon>Bacteria</taxon>
        <taxon>Pseudomonadati</taxon>
        <taxon>Pseudomonadota</taxon>
        <taxon>Alphaproteobacteria</taxon>
        <taxon>Hyphomicrobiales</taxon>
        <taxon>Rhizobiaceae</taxon>
        <taxon>Rhizobium/Agrobacterium group</taxon>
        <taxon>Rhizobium</taxon>
    </lineage>
</organism>
<evidence type="ECO:0000313" key="8">
    <source>
        <dbReference type="Proteomes" id="UP000294576"/>
    </source>
</evidence>
<keyword evidence="4 6" id="KW-1133">Transmembrane helix</keyword>
<evidence type="ECO:0000256" key="5">
    <source>
        <dbReference type="ARBA" id="ARBA00023136"/>
    </source>
</evidence>
<accession>A0A4R3PUX3</accession>
<dbReference type="PANTHER" id="PTHR43124">
    <property type="entry name" value="PURINE EFFLUX PUMP PBUE"/>
    <property type="match status" value="1"/>
</dbReference>
<evidence type="ECO:0000256" key="4">
    <source>
        <dbReference type="ARBA" id="ARBA00022989"/>
    </source>
</evidence>
<dbReference type="SUPFAM" id="SSF103473">
    <property type="entry name" value="MFS general substrate transporter"/>
    <property type="match status" value="1"/>
</dbReference>
<gene>
    <name evidence="7" type="ORF">EV132_118111</name>
</gene>
<keyword evidence="2" id="KW-1003">Cell membrane</keyword>
<dbReference type="InterPro" id="IPR050189">
    <property type="entry name" value="MFS_Efflux_Transporters"/>
</dbReference>
<protein>
    <recommendedName>
        <fullName evidence="9">MFS transporter</fullName>
    </recommendedName>
</protein>
<keyword evidence="5 6" id="KW-0472">Membrane</keyword>